<proteinExistence type="predicted"/>
<organism evidence="3 4">
    <name type="scientific">Streptomyces sanglieri</name>
    <dbReference type="NCBI Taxonomy" id="193460"/>
    <lineage>
        <taxon>Bacteria</taxon>
        <taxon>Bacillati</taxon>
        <taxon>Actinomycetota</taxon>
        <taxon>Actinomycetes</taxon>
        <taxon>Kitasatosporales</taxon>
        <taxon>Streptomycetaceae</taxon>
        <taxon>Streptomyces</taxon>
    </lineage>
</organism>
<evidence type="ECO:0000256" key="1">
    <source>
        <dbReference type="SAM" id="Phobius"/>
    </source>
</evidence>
<name>A0ABW2WNL1_9ACTN</name>
<feature type="transmembrane region" description="Helical" evidence="1">
    <location>
        <begin position="39"/>
        <end position="57"/>
    </location>
</feature>
<dbReference type="InterPro" id="IPR055568">
    <property type="entry name" value="DUF7144"/>
</dbReference>
<keyword evidence="1" id="KW-1133">Transmembrane helix</keyword>
<keyword evidence="1" id="KW-0812">Transmembrane</keyword>
<evidence type="ECO:0000313" key="4">
    <source>
        <dbReference type="Proteomes" id="UP001596915"/>
    </source>
</evidence>
<reference evidence="4" key="1">
    <citation type="journal article" date="2019" name="Int. J. Syst. Evol. Microbiol.">
        <title>The Global Catalogue of Microorganisms (GCM) 10K type strain sequencing project: providing services to taxonomists for standard genome sequencing and annotation.</title>
        <authorList>
            <consortium name="The Broad Institute Genomics Platform"/>
            <consortium name="The Broad Institute Genome Sequencing Center for Infectious Disease"/>
            <person name="Wu L."/>
            <person name="Ma J."/>
        </authorList>
    </citation>
    <scope>NUCLEOTIDE SEQUENCE [LARGE SCALE GENOMIC DNA]</scope>
    <source>
        <strain evidence="4">JCM 12607</strain>
    </source>
</reference>
<evidence type="ECO:0000259" key="2">
    <source>
        <dbReference type="Pfam" id="PF23636"/>
    </source>
</evidence>
<keyword evidence="1" id="KW-0472">Membrane</keyword>
<accession>A0ABW2WNL1</accession>
<dbReference type="Pfam" id="PF23636">
    <property type="entry name" value="DUF7144"/>
    <property type="match status" value="1"/>
</dbReference>
<protein>
    <recommendedName>
        <fullName evidence="2">DUF7144 domain-containing protein</fullName>
    </recommendedName>
</protein>
<dbReference type="EMBL" id="JBHTGL010000008">
    <property type="protein sequence ID" value="MFD0623004.1"/>
    <property type="molecule type" value="Genomic_DNA"/>
</dbReference>
<sequence length="101" mass="10723">MMLSGPLSILVGASGIAEDNLFAASTRYVYRFDLTAWGVIHLVVGVALVVAGLAILTNKSWGRGAGVAVAGISLITQFMFVPYYPAWAIPVMALDLVILLR</sequence>
<comment type="caution">
    <text evidence="3">The sequence shown here is derived from an EMBL/GenBank/DDBJ whole genome shotgun (WGS) entry which is preliminary data.</text>
</comment>
<dbReference type="Proteomes" id="UP001596915">
    <property type="component" value="Unassembled WGS sequence"/>
</dbReference>
<keyword evidence="4" id="KW-1185">Reference proteome</keyword>
<feature type="domain" description="DUF7144" evidence="2">
    <location>
        <begin position="1"/>
        <end position="99"/>
    </location>
</feature>
<feature type="transmembrane region" description="Helical" evidence="1">
    <location>
        <begin position="64"/>
        <end position="84"/>
    </location>
</feature>
<gene>
    <name evidence="3" type="ORF">ACFQ2K_09475</name>
</gene>
<evidence type="ECO:0000313" key="3">
    <source>
        <dbReference type="EMBL" id="MFD0623004.1"/>
    </source>
</evidence>